<protein>
    <submittedName>
        <fullName evidence="1">Uncharacterized protein</fullName>
    </submittedName>
</protein>
<gene>
    <name evidence="1" type="ORF">MERR_LOCUS20744</name>
</gene>
<keyword evidence="2" id="KW-1185">Reference proteome</keyword>
<evidence type="ECO:0000313" key="1">
    <source>
        <dbReference type="EMBL" id="CAA7033509.1"/>
    </source>
</evidence>
<dbReference type="OrthoDB" id="1113428at2759"/>
<sequence>MDCCDETEEGRRFYIEFKTSHEYAGKEREVFIYYQKQERLLEGFTDMETIHKTGCSNTLESGSQLYSRFFHKHA</sequence>
<accession>A0A6D2J8X7</accession>
<dbReference type="EMBL" id="CACVBM020001133">
    <property type="protein sequence ID" value="CAA7033509.1"/>
    <property type="molecule type" value="Genomic_DNA"/>
</dbReference>
<dbReference type="AlphaFoldDB" id="A0A6D2J8X7"/>
<name>A0A6D2J8X7_9BRAS</name>
<evidence type="ECO:0000313" key="2">
    <source>
        <dbReference type="Proteomes" id="UP000467841"/>
    </source>
</evidence>
<dbReference type="Proteomes" id="UP000467841">
    <property type="component" value="Unassembled WGS sequence"/>
</dbReference>
<reference evidence="1" key="1">
    <citation type="submission" date="2020-01" db="EMBL/GenBank/DDBJ databases">
        <authorList>
            <person name="Mishra B."/>
        </authorList>
    </citation>
    <scope>NUCLEOTIDE SEQUENCE [LARGE SCALE GENOMIC DNA]</scope>
</reference>
<proteinExistence type="predicted"/>
<organism evidence="1 2">
    <name type="scientific">Microthlaspi erraticum</name>
    <dbReference type="NCBI Taxonomy" id="1685480"/>
    <lineage>
        <taxon>Eukaryota</taxon>
        <taxon>Viridiplantae</taxon>
        <taxon>Streptophyta</taxon>
        <taxon>Embryophyta</taxon>
        <taxon>Tracheophyta</taxon>
        <taxon>Spermatophyta</taxon>
        <taxon>Magnoliopsida</taxon>
        <taxon>eudicotyledons</taxon>
        <taxon>Gunneridae</taxon>
        <taxon>Pentapetalae</taxon>
        <taxon>rosids</taxon>
        <taxon>malvids</taxon>
        <taxon>Brassicales</taxon>
        <taxon>Brassicaceae</taxon>
        <taxon>Coluteocarpeae</taxon>
        <taxon>Microthlaspi</taxon>
    </lineage>
</organism>
<comment type="caution">
    <text evidence="1">The sequence shown here is derived from an EMBL/GenBank/DDBJ whole genome shotgun (WGS) entry which is preliminary data.</text>
</comment>